<evidence type="ECO:0000256" key="8">
    <source>
        <dbReference type="ARBA" id="ARBA00022840"/>
    </source>
</evidence>
<evidence type="ECO:0000256" key="2">
    <source>
        <dbReference type="ARBA" id="ARBA00022490"/>
    </source>
</evidence>
<dbReference type="Pfam" id="PF13238">
    <property type="entry name" value="AAA_18"/>
    <property type="match status" value="1"/>
</dbReference>
<feature type="region of interest" description="NMPbind" evidence="10">
    <location>
        <begin position="38"/>
        <end position="61"/>
    </location>
</feature>
<dbReference type="InterPro" id="IPR020618">
    <property type="entry name" value="Adenyl_kinase_AK6"/>
</dbReference>
<keyword evidence="9 10" id="KW-0539">Nucleus</keyword>
<dbReference type="GO" id="GO:0016887">
    <property type="term" value="F:ATP hydrolysis activity"/>
    <property type="evidence" value="ECO:0007669"/>
    <property type="project" value="UniProtKB-UniRule"/>
</dbReference>
<feature type="binding site" evidence="10">
    <location>
        <position position="22"/>
    </location>
    <ligand>
        <name>ATP</name>
        <dbReference type="ChEBI" id="CHEBI:30616"/>
    </ligand>
</feature>
<keyword evidence="3 10" id="KW-0690">Ribosome biogenesis</keyword>
<organism evidence="12">
    <name type="scientific">Entamoeba dispar (strain ATCC PRA-260 / SAW760)</name>
    <dbReference type="NCBI Taxonomy" id="370354"/>
    <lineage>
        <taxon>Eukaryota</taxon>
        <taxon>Amoebozoa</taxon>
        <taxon>Evosea</taxon>
        <taxon>Archamoebae</taxon>
        <taxon>Mastigamoebida</taxon>
        <taxon>Entamoebidae</taxon>
        <taxon>Entamoeba</taxon>
    </lineage>
</organism>
<dbReference type="GO" id="GO:0005524">
    <property type="term" value="F:ATP binding"/>
    <property type="evidence" value="ECO:0007669"/>
    <property type="project" value="UniProtKB-KW"/>
</dbReference>
<evidence type="ECO:0000313" key="11">
    <source>
        <dbReference type="EMBL" id="EDR27874.1"/>
    </source>
</evidence>
<comment type="similarity">
    <text evidence="10">Belongs to the adenylate kinase family. AK6 subfamily.</text>
</comment>
<feature type="binding site" evidence="10">
    <location>
        <position position="21"/>
    </location>
    <ligand>
        <name>ATP</name>
        <dbReference type="ChEBI" id="CHEBI:30616"/>
    </ligand>
</feature>
<dbReference type="GeneID" id="5880879"/>
<comment type="catalytic activity">
    <reaction evidence="1 10">
        <text>AMP + ATP = 2 ADP</text>
        <dbReference type="Rhea" id="RHEA:12973"/>
        <dbReference type="ChEBI" id="CHEBI:30616"/>
        <dbReference type="ChEBI" id="CHEBI:456215"/>
        <dbReference type="ChEBI" id="CHEBI:456216"/>
        <dbReference type="EC" id="2.7.4.3"/>
    </reaction>
</comment>
<comment type="function">
    <text evidence="10">Broad-specificity nucleoside monophosphate (NMP) kinase that catalyzes the reversible transfer of the terminal phosphate group between nucleoside triphosphates and monophosphates. Has also ATPase activity. Involved in the late cytoplasmic maturation steps of the 40S ribosomal particles, specifically 18S rRNA maturation. While NMP activity is not required for ribosome maturation, ATPase activity is. Associates transiently with small ribosomal subunit protein uS11. ATP hydrolysis breaks the interaction with uS11. May temporarily remove uS11 from the ribosome to enable a conformational change of the ribosomal RNA that is needed for the final maturation step of the small ribosomal subunit. Its NMP activity may have a role in nuclear energy homeostasis.</text>
</comment>
<comment type="catalytic activity">
    <reaction evidence="10">
        <text>ATP + H2O = ADP + phosphate + H(+)</text>
        <dbReference type="Rhea" id="RHEA:13065"/>
        <dbReference type="ChEBI" id="CHEBI:15377"/>
        <dbReference type="ChEBI" id="CHEBI:15378"/>
        <dbReference type="ChEBI" id="CHEBI:30616"/>
        <dbReference type="ChEBI" id="CHEBI:43474"/>
        <dbReference type="ChEBI" id="CHEBI:456216"/>
    </reaction>
</comment>
<dbReference type="Gene3D" id="3.40.50.300">
    <property type="entry name" value="P-loop containing nucleotide triphosphate hydrolases"/>
    <property type="match status" value="1"/>
</dbReference>
<keyword evidence="12" id="KW-1185">Reference proteome</keyword>
<evidence type="ECO:0000256" key="9">
    <source>
        <dbReference type="ARBA" id="ARBA00023242"/>
    </source>
</evidence>
<accession>B0EC66</accession>
<dbReference type="VEuPathDB" id="AmoebaDB:EDI_319260"/>
<evidence type="ECO:0000256" key="10">
    <source>
        <dbReference type="HAMAP-Rule" id="MF_03173"/>
    </source>
</evidence>
<dbReference type="PANTHER" id="PTHR12595:SF0">
    <property type="entry name" value="ADENYLATE KINASE ISOENZYME 6"/>
    <property type="match status" value="1"/>
</dbReference>
<dbReference type="Proteomes" id="UP000008076">
    <property type="component" value="Unassembled WGS sequence"/>
</dbReference>
<evidence type="ECO:0000256" key="6">
    <source>
        <dbReference type="ARBA" id="ARBA00022741"/>
    </source>
</evidence>
<evidence type="ECO:0000256" key="7">
    <source>
        <dbReference type="ARBA" id="ARBA00022777"/>
    </source>
</evidence>
<feature type="binding site" evidence="10">
    <location>
        <position position="20"/>
    </location>
    <ligand>
        <name>ATP</name>
        <dbReference type="ChEBI" id="CHEBI:30616"/>
    </ligand>
</feature>
<feature type="binding site" evidence="10">
    <location>
        <position position="18"/>
    </location>
    <ligand>
        <name>ATP</name>
        <dbReference type="ChEBI" id="CHEBI:30616"/>
    </ligand>
</feature>
<dbReference type="KEGG" id="edi:EDI_319260"/>
<dbReference type="AlphaFoldDB" id="B0EC66"/>
<keyword evidence="4 10" id="KW-0698">rRNA processing</keyword>
<dbReference type="EMBL" id="DS548675">
    <property type="protein sequence ID" value="EDR27874.1"/>
    <property type="molecule type" value="Genomic_DNA"/>
</dbReference>
<dbReference type="OrthoDB" id="10251185at2759"/>
<gene>
    <name evidence="11" type="ORF">EDI_319260</name>
</gene>
<keyword evidence="8 10" id="KW-0067">ATP-binding</keyword>
<name>B0EC66_ENTDS</name>
<dbReference type="HAMAP" id="MF_00039">
    <property type="entry name" value="Adenylate_kinase_AK6"/>
    <property type="match status" value="1"/>
</dbReference>
<evidence type="ECO:0000256" key="3">
    <source>
        <dbReference type="ARBA" id="ARBA00022517"/>
    </source>
</evidence>
<comment type="subcellular location">
    <subcellularLocation>
        <location evidence="10">Cytoplasm</location>
    </subcellularLocation>
    <subcellularLocation>
        <location evidence="10">Nucleus</location>
    </subcellularLocation>
</comment>
<keyword evidence="2 10" id="KW-0963">Cytoplasm</keyword>
<evidence type="ECO:0000256" key="1">
    <source>
        <dbReference type="ARBA" id="ARBA00000582"/>
    </source>
</evidence>
<dbReference type="SUPFAM" id="SSF52540">
    <property type="entry name" value="P-loop containing nucleoside triphosphate hydrolases"/>
    <property type="match status" value="1"/>
</dbReference>
<dbReference type="GO" id="GO:0006364">
    <property type="term" value="P:rRNA processing"/>
    <property type="evidence" value="ECO:0007669"/>
    <property type="project" value="UniProtKB-KW"/>
</dbReference>
<dbReference type="GO" id="GO:0042274">
    <property type="term" value="P:ribosomal small subunit biogenesis"/>
    <property type="evidence" value="ECO:0007669"/>
    <property type="project" value="UniProtKB-UniRule"/>
</dbReference>
<dbReference type="RefSeq" id="XP_001735900.1">
    <property type="nucleotide sequence ID" value="XM_001735848.1"/>
</dbReference>
<dbReference type="FunFam" id="3.40.50.300:FF:000372">
    <property type="entry name" value="Adenylate kinase isoenzyme 6 homolog"/>
    <property type="match status" value="1"/>
</dbReference>
<protein>
    <recommendedName>
        <fullName evidence="10">Adenylate kinase isoenzyme 6 homolog</fullName>
        <shortName evidence="10">AK6</shortName>
        <ecNumber evidence="10">2.7.4.3</ecNumber>
    </recommendedName>
    <alternativeName>
        <fullName evidence="10">Dual activity adenylate kinase/ATPase</fullName>
        <shortName evidence="10">AK/ATPase</shortName>
    </alternativeName>
</protein>
<proteinExistence type="inferred from homology"/>
<keyword evidence="6 10" id="KW-0547">Nucleotide-binding</keyword>
<dbReference type="PANTHER" id="PTHR12595">
    <property type="entry name" value="POS9-ACTIVATING FACTOR FAP7-RELATED"/>
    <property type="match status" value="1"/>
</dbReference>
<evidence type="ECO:0000313" key="12">
    <source>
        <dbReference type="Proteomes" id="UP000008076"/>
    </source>
</evidence>
<dbReference type="EC" id="2.7.4.3" evidence="10"/>
<dbReference type="OMA" id="QCEIFGT"/>
<keyword evidence="5 10" id="KW-0808">Transferase</keyword>
<comment type="caution">
    <text evidence="10">Lacks conserved residue(s) required for the propagation of feature annotation.</text>
</comment>
<keyword evidence="7 10" id="KW-0418">Kinase</keyword>
<evidence type="ECO:0000256" key="4">
    <source>
        <dbReference type="ARBA" id="ARBA00022552"/>
    </source>
</evidence>
<dbReference type="InterPro" id="IPR027417">
    <property type="entry name" value="P-loop_NTPase"/>
</dbReference>
<reference evidence="12" key="1">
    <citation type="submission" date="2007-12" db="EMBL/GenBank/DDBJ databases">
        <title>Annotation of Entamoeba dispar SAW760.</title>
        <authorList>
            <person name="Lorenzi H."/>
            <person name="Inman J."/>
            <person name="Schobel S."/>
            <person name="Amedeo P."/>
            <person name="Caler E."/>
        </authorList>
    </citation>
    <scope>NUCLEOTIDE SEQUENCE [LARGE SCALE GENOMIC DNA]</scope>
    <source>
        <strain evidence="12">ATCC PRA-260 / SAW760</strain>
    </source>
</reference>
<dbReference type="GO" id="GO:0005737">
    <property type="term" value="C:cytoplasm"/>
    <property type="evidence" value="ECO:0007669"/>
    <property type="project" value="UniProtKB-SubCell"/>
</dbReference>
<evidence type="ECO:0000256" key="5">
    <source>
        <dbReference type="ARBA" id="ARBA00022679"/>
    </source>
</evidence>
<feature type="region of interest" description="LID" evidence="10">
    <location>
        <begin position="113"/>
        <end position="123"/>
    </location>
</feature>
<comment type="subunit">
    <text evidence="10">Interacts with small ribosomal subunit protein uS11. Not a structural component of 43S pre-ribosomes, but transiently interacts with them by binding to uS11.</text>
</comment>
<dbReference type="GO" id="GO:0004017">
    <property type="term" value="F:AMP kinase activity"/>
    <property type="evidence" value="ECO:0007669"/>
    <property type="project" value="UniProtKB-UniRule"/>
</dbReference>
<dbReference type="eggNOG" id="KOG3347">
    <property type="taxonomic scope" value="Eukaryota"/>
</dbReference>
<sequence>MSTGNRPKPNILVTGTPGTGKSLVCSMIAERTDMNYVNVGDVVKQYGFYEGRDEEMDTLILDEDKLLDYLEEIQKNNNFLLEYHSSELFPERWFDLIVVLRTDNTVLYDRLVNKGYKPNKIENNIDCEIFQICYDEAMESYQHKLVWMLQNDTPEQLEFNVNCICKYIESWPKAWGLSVDEMLQNIK</sequence>
<dbReference type="GO" id="GO:0005634">
    <property type="term" value="C:nucleus"/>
    <property type="evidence" value="ECO:0007669"/>
    <property type="project" value="UniProtKB-SubCell"/>
</dbReference>